<dbReference type="PROSITE" id="PS01230">
    <property type="entry name" value="TRMA_1"/>
    <property type="match status" value="1"/>
</dbReference>
<evidence type="ECO:0000256" key="3">
    <source>
        <dbReference type="ARBA" id="ARBA00022691"/>
    </source>
</evidence>
<dbReference type="SUPFAM" id="SSF53335">
    <property type="entry name" value="S-adenosyl-L-methionine-dependent methyltransferases"/>
    <property type="match status" value="1"/>
</dbReference>
<dbReference type="AlphaFoldDB" id="A0A1A8W8H6"/>
<dbReference type="PROSITE" id="PS51687">
    <property type="entry name" value="SAM_MT_RNA_M5U"/>
    <property type="match status" value="1"/>
</dbReference>
<feature type="binding site" evidence="4">
    <location>
        <position position="501"/>
    </location>
    <ligand>
        <name>S-adenosyl-L-methionine</name>
        <dbReference type="ChEBI" id="CHEBI:59789"/>
    </ligand>
</feature>
<dbReference type="InterPro" id="IPR010280">
    <property type="entry name" value="U5_MeTrfase_fam"/>
</dbReference>
<dbReference type="Pfam" id="PF05958">
    <property type="entry name" value="tRNA_U5-meth_tr"/>
    <property type="match status" value="1"/>
</dbReference>
<evidence type="ECO:0000313" key="6">
    <source>
        <dbReference type="EMBL" id="SBS87993.1"/>
    </source>
</evidence>
<reference evidence="7" key="1">
    <citation type="submission" date="2016-05" db="EMBL/GenBank/DDBJ databases">
        <authorList>
            <person name="Naeem Raeece"/>
        </authorList>
    </citation>
    <scope>NUCLEOTIDE SEQUENCE [LARGE SCALE GENOMIC DNA]</scope>
</reference>
<evidence type="ECO:0000256" key="2">
    <source>
        <dbReference type="ARBA" id="ARBA00022679"/>
    </source>
</evidence>
<dbReference type="GO" id="GO:0008173">
    <property type="term" value="F:RNA methyltransferase activity"/>
    <property type="evidence" value="ECO:0007669"/>
    <property type="project" value="InterPro"/>
</dbReference>
<feature type="active site" description="Nucleophile" evidence="4">
    <location>
        <position position="706"/>
    </location>
</feature>
<dbReference type="EMBL" id="FLQU01000605">
    <property type="protein sequence ID" value="SBS87993.1"/>
    <property type="molecule type" value="Genomic_DNA"/>
</dbReference>
<keyword evidence="1 4" id="KW-0489">Methyltransferase</keyword>
<evidence type="ECO:0000313" key="7">
    <source>
        <dbReference type="Proteomes" id="UP000078560"/>
    </source>
</evidence>
<evidence type="ECO:0000256" key="4">
    <source>
        <dbReference type="PROSITE-ProRule" id="PRU01024"/>
    </source>
</evidence>
<protein>
    <submittedName>
        <fullName evidence="6">Uncharacterized protein</fullName>
    </submittedName>
</protein>
<feature type="active site" evidence="5">
    <location>
        <position position="706"/>
    </location>
</feature>
<dbReference type="Gene3D" id="3.40.50.150">
    <property type="entry name" value="Vaccinia Virus protein VP39"/>
    <property type="match status" value="2"/>
</dbReference>
<dbReference type="GO" id="GO:0006396">
    <property type="term" value="P:RNA processing"/>
    <property type="evidence" value="ECO:0007669"/>
    <property type="project" value="InterPro"/>
</dbReference>
<accession>A0A1A8W8H6</accession>
<feature type="binding site" evidence="4">
    <location>
        <position position="522"/>
    </location>
    <ligand>
        <name>S-adenosyl-L-methionine</name>
        <dbReference type="ChEBI" id="CHEBI:59789"/>
    </ligand>
</feature>
<evidence type="ECO:0000256" key="5">
    <source>
        <dbReference type="PROSITE-ProRule" id="PRU10015"/>
    </source>
</evidence>
<feature type="binding site" evidence="4">
    <location>
        <position position="468"/>
    </location>
    <ligand>
        <name>S-adenosyl-L-methionine</name>
        <dbReference type="ChEBI" id="CHEBI:59789"/>
    </ligand>
</feature>
<evidence type="ECO:0000256" key="1">
    <source>
        <dbReference type="ARBA" id="ARBA00022603"/>
    </source>
</evidence>
<keyword evidence="3 4" id="KW-0949">S-adenosyl-L-methionine</keyword>
<dbReference type="PANTHER" id="PTHR11061">
    <property type="entry name" value="RNA M5U METHYLTRANSFERASE"/>
    <property type="match status" value="1"/>
</dbReference>
<keyword evidence="2 4" id="KW-0808">Transferase</keyword>
<dbReference type="Proteomes" id="UP000078560">
    <property type="component" value="Unassembled WGS sequence"/>
</dbReference>
<dbReference type="GO" id="GO:0032259">
    <property type="term" value="P:methylation"/>
    <property type="evidence" value="ECO:0007669"/>
    <property type="project" value="UniProtKB-KW"/>
</dbReference>
<proteinExistence type="inferred from homology"/>
<name>A0A1A8W8H6_PLAOA</name>
<organism evidence="6 7">
    <name type="scientific">Plasmodium ovale curtisi</name>
    <dbReference type="NCBI Taxonomy" id="864141"/>
    <lineage>
        <taxon>Eukaryota</taxon>
        <taxon>Sar</taxon>
        <taxon>Alveolata</taxon>
        <taxon>Apicomplexa</taxon>
        <taxon>Aconoidasida</taxon>
        <taxon>Haemosporida</taxon>
        <taxon>Plasmodiidae</taxon>
        <taxon>Plasmodium</taxon>
        <taxon>Plasmodium (Plasmodium)</taxon>
    </lineage>
</organism>
<gene>
    <name evidence="6" type="ORF">POVCU2_0045720</name>
</gene>
<dbReference type="CDD" id="cd02440">
    <property type="entry name" value="AdoMet_MTases"/>
    <property type="match status" value="1"/>
</dbReference>
<dbReference type="InterPro" id="IPR030390">
    <property type="entry name" value="MeTrfase_TrmA_AS"/>
</dbReference>
<sequence length="779" mass="92275">MQCLRYYKISICKNFNSIINNYSIYKRNISDTCESKIIALSKSKEYDKVKVYRNNIYNNIHENQILQGVKVHKIDPNGYGEITIYAARQHLLFFAKFFLLIPDEEVNLKILDINKKKNKIIFQVLCKTKKSKHEITPQCEYFAKCGGCVYQHINYDFEKQLKKNLLISLCEKYNINVLISNKDYLQSCHDFGKSGGQSDDEFVEISQIKSEYLWNEEETEQHWEKRDNQYMQPNRMNHSYEEFNIESGESNFQGKDNTKSDRACVRDQSHCSYNQEENQNKDIDNAEEKSYTKLYDIMSSYDYHYRNKSSINFSVTDHLSVGFYKKHSYEICDISKCYIHDENIQNVYVDIKKEIIQNFKQNNIYVINKINNNGYLKSVDIKYSVHNSEKQILINFIGFSLNDKAKKYLTIIANNLALKNKMIKGILYNVETNKLKQGKNETILYGQNYIYHTYSTYTYKLGANTFFQPNQYINEYIINIIFKLIKSYKINSPYSYIYDLFCGIGFYSLPLSVLFKEVISIDYSIDNIKNLEENIKLNNIKNVKCFNLNLFNSHNLKQINLHIRRYIINLVKENKYTHFTYLRKKLNSTYVSVDNENEIIENIQKIHSPYSSLPKFIYEKLSNCESQRINTNSSFSVNHKVDQNLLQEESTKLHSDDKSNENFLPNEFVIPIPDLVIINPPRKGCEKVFRRWLRGICCQYIIYISCNAFSQLRDINHFVTLGYVVKEIIPLDTFPRTQHFESIALLEFDINKEVNREKKQIMEYELREINSNKKKRPKN</sequence>
<dbReference type="InterPro" id="IPR029063">
    <property type="entry name" value="SAM-dependent_MTases_sf"/>
</dbReference>
<feature type="binding site" evidence="4">
    <location>
        <position position="679"/>
    </location>
    <ligand>
        <name>S-adenosyl-L-methionine</name>
        <dbReference type="ChEBI" id="CHEBI:59789"/>
    </ligand>
</feature>
<dbReference type="PANTHER" id="PTHR11061:SF30">
    <property type="entry name" value="TRNA (URACIL(54)-C(5))-METHYLTRANSFERASE"/>
    <property type="match status" value="1"/>
</dbReference>
<comment type="similarity">
    <text evidence="4">Belongs to the class I-like SAM-binding methyltransferase superfamily. RNA M5U methyltransferase family.</text>
</comment>